<evidence type="ECO:0000256" key="1">
    <source>
        <dbReference type="SAM" id="MobiDB-lite"/>
    </source>
</evidence>
<evidence type="ECO:0000313" key="3">
    <source>
        <dbReference type="Proteomes" id="UP000551758"/>
    </source>
</evidence>
<feature type="non-terminal residue" evidence="2">
    <location>
        <position position="1"/>
    </location>
</feature>
<keyword evidence="3" id="KW-1185">Reference proteome</keyword>
<proteinExistence type="predicted"/>
<gene>
    <name evidence="2" type="ORF">HPG69_018974</name>
</gene>
<comment type="caution">
    <text evidence="2">The sequence shown here is derived from an EMBL/GenBank/DDBJ whole genome shotgun (WGS) entry which is preliminary data.</text>
</comment>
<protein>
    <submittedName>
        <fullName evidence="2">Uncharacterized protein</fullName>
    </submittedName>
</protein>
<reference evidence="2 3" key="1">
    <citation type="journal article" date="2020" name="Mol. Biol. Evol.">
        <title>Interspecific Gene Flow and the Evolution of Specialization in Black and White Rhinoceros.</title>
        <authorList>
            <person name="Moodley Y."/>
            <person name="Westbury M.V."/>
            <person name="Russo I.M."/>
            <person name="Gopalakrishnan S."/>
            <person name="Rakotoarivelo A."/>
            <person name="Olsen R.A."/>
            <person name="Prost S."/>
            <person name="Tunstall T."/>
            <person name="Ryder O.A."/>
            <person name="Dalen L."/>
            <person name="Bruford M.W."/>
        </authorList>
    </citation>
    <scope>NUCLEOTIDE SEQUENCE [LARGE SCALE GENOMIC DNA]</scope>
    <source>
        <strain evidence="2">SBR-YM</strain>
        <tissue evidence="2">Skin</tissue>
    </source>
</reference>
<dbReference type="Proteomes" id="UP000551758">
    <property type="component" value="Unassembled WGS sequence"/>
</dbReference>
<sequence>MLRVNPLCSSSQQERPICSPHPECPMTPRDAHETSPGCLGVAKPMTRLSSAKGRDVHELVLDQETLDQSREPSGVSVLGLAEAIWCSPCVPA</sequence>
<evidence type="ECO:0000313" key="2">
    <source>
        <dbReference type="EMBL" id="KAF5927374.1"/>
    </source>
</evidence>
<dbReference type="EMBL" id="JACDTQ010000577">
    <property type="protein sequence ID" value="KAF5927374.1"/>
    <property type="molecule type" value="Genomic_DNA"/>
</dbReference>
<name>A0A7J7FI61_DICBM</name>
<accession>A0A7J7FI61</accession>
<organism evidence="2 3">
    <name type="scientific">Diceros bicornis minor</name>
    <name type="common">South-central black rhinoceros</name>
    <dbReference type="NCBI Taxonomy" id="77932"/>
    <lineage>
        <taxon>Eukaryota</taxon>
        <taxon>Metazoa</taxon>
        <taxon>Chordata</taxon>
        <taxon>Craniata</taxon>
        <taxon>Vertebrata</taxon>
        <taxon>Euteleostomi</taxon>
        <taxon>Mammalia</taxon>
        <taxon>Eutheria</taxon>
        <taxon>Laurasiatheria</taxon>
        <taxon>Perissodactyla</taxon>
        <taxon>Rhinocerotidae</taxon>
        <taxon>Diceros</taxon>
    </lineage>
</organism>
<feature type="region of interest" description="Disordered" evidence="1">
    <location>
        <begin position="1"/>
        <end position="39"/>
    </location>
</feature>
<dbReference type="AlphaFoldDB" id="A0A7J7FI61"/>